<dbReference type="PANTHER" id="PTHR11138:SF5">
    <property type="entry name" value="METHIONYL-TRNA FORMYLTRANSFERASE, MITOCHONDRIAL"/>
    <property type="match status" value="1"/>
</dbReference>
<keyword evidence="3" id="KW-1185">Reference proteome</keyword>
<evidence type="ECO:0000259" key="1">
    <source>
        <dbReference type="Pfam" id="PF00551"/>
    </source>
</evidence>
<sequence>MVLGFVRHGAFFRQPLLATTGRLCLVTSPGRRFSTPASPKRSDPLRILFCGSDAFSLSSLVALQDEKVANPELIEAIEVFMLPVKKSGRFFKLRREVPCEVFANLKKLKIHERETFHKWELPPGINLIIAVSFGLFVPGRLIRAAKYGGLNIHPSFLPDLRGPAPLHRAMLRWDRHFGISLQTLDERRFDHGVVLAQTPRPGEPIAHDAHLKDVWSRASEAGAQMLMQGLRDGLHVPPYRSVIPEEEEKDLTHAHKVVKADSYVQWEKWKTFGDFDLRYRVVNWVWFWAYNRLNTLSRVIIHEMRPCSMESIESRIHQKGTLSVTDQMVGQRLEIPVVIFDKHSLAMRIGDEDQGEWVELQNVKSENEKCRKDVAKALDRYIQYQETEETGLTHQGGSEHEAQ</sequence>
<feature type="domain" description="Formyl transferase N-terminal" evidence="1">
    <location>
        <begin position="46"/>
        <end position="228"/>
    </location>
</feature>
<comment type="caution">
    <text evidence="2">The sequence shown here is derived from an EMBL/GenBank/DDBJ whole genome shotgun (WGS) entry which is preliminary data.</text>
</comment>
<dbReference type="STRING" id="1399860.A0A2C5XXJ8"/>
<dbReference type="GO" id="GO:0004479">
    <property type="term" value="F:methionyl-tRNA formyltransferase activity"/>
    <property type="evidence" value="ECO:0007669"/>
    <property type="project" value="TreeGrafter"/>
</dbReference>
<dbReference type="GO" id="GO:0005739">
    <property type="term" value="C:mitochondrion"/>
    <property type="evidence" value="ECO:0007669"/>
    <property type="project" value="TreeGrafter"/>
</dbReference>
<evidence type="ECO:0000313" key="3">
    <source>
        <dbReference type="Proteomes" id="UP000226192"/>
    </source>
</evidence>
<dbReference type="AlphaFoldDB" id="A0A2C5XXJ8"/>
<dbReference type="PANTHER" id="PTHR11138">
    <property type="entry name" value="METHIONYL-TRNA FORMYLTRANSFERASE"/>
    <property type="match status" value="1"/>
</dbReference>
<dbReference type="OrthoDB" id="10268103at2759"/>
<evidence type="ECO:0000313" key="2">
    <source>
        <dbReference type="EMBL" id="PHH59830.1"/>
    </source>
</evidence>
<dbReference type="SUPFAM" id="SSF53328">
    <property type="entry name" value="Formyltransferase"/>
    <property type="match status" value="1"/>
</dbReference>
<dbReference type="InterPro" id="IPR036477">
    <property type="entry name" value="Formyl_transf_N_sf"/>
</dbReference>
<dbReference type="InterPro" id="IPR002376">
    <property type="entry name" value="Formyl_transf_N"/>
</dbReference>
<protein>
    <recommendedName>
        <fullName evidence="1">Formyl transferase N-terminal domain-containing protein</fullName>
    </recommendedName>
</protein>
<name>A0A2C5XXJ8_9HYPO</name>
<dbReference type="EMBL" id="NJET01000179">
    <property type="protein sequence ID" value="PHH59830.1"/>
    <property type="molecule type" value="Genomic_DNA"/>
</dbReference>
<organism evidence="2 3">
    <name type="scientific">Ophiocordyceps australis</name>
    <dbReference type="NCBI Taxonomy" id="1399860"/>
    <lineage>
        <taxon>Eukaryota</taxon>
        <taxon>Fungi</taxon>
        <taxon>Dikarya</taxon>
        <taxon>Ascomycota</taxon>
        <taxon>Pezizomycotina</taxon>
        <taxon>Sordariomycetes</taxon>
        <taxon>Hypocreomycetidae</taxon>
        <taxon>Hypocreales</taxon>
        <taxon>Ophiocordycipitaceae</taxon>
        <taxon>Ophiocordyceps</taxon>
    </lineage>
</organism>
<accession>A0A2C5XXJ8</accession>
<dbReference type="Proteomes" id="UP000226192">
    <property type="component" value="Unassembled WGS sequence"/>
</dbReference>
<dbReference type="Pfam" id="PF00551">
    <property type="entry name" value="Formyl_trans_N"/>
    <property type="match status" value="1"/>
</dbReference>
<reference evidence="2 3" key="1">
    <citation type="submission" date="2017-06" db="EMBL/GenBank/DDBJ databases">
        <title>Ant-infecting Ophiocordyceps genomes reveal a high diversity of potential behavioral manipulation genes and a possible major role for enterotoxins.</title>
        <authorList>
            <person name="De Bekker C."/>
            <person name="Evans H.C."/>
            <person name="Brachmann A."/>
            <person name="Hughes D.P."/>
        </authorList>
    </citation>
    <scope>NUCLEOTIDE SEQUENCE [LARGE SCALE GENOMIC DNA]</scope>
    <source>
        <strain evidence="2 3">Map64</strain>
    </source>
</reference>
<proteinExistence type="predicted"/>
<dbReference type="Gene3D" id="3.40.50.12230">
    <property type="match status" value="1"/>
</dbReference>
<gene>
    <name evidence="2" type="ORF">CDD81_2466</name>
</gene>